<feature type="transmembrane region" description="Helical" evidence="2">
    <location>
        <begin position="108"/>
        <end position="128"/>
    </location>
</feature>
<feature type="compositionally biased region" description="Low complexity" evidence="1">
    <location>
        <begin position="2643"/>
        <end position="2658"/>
    </location>
</feature>
<feature type="region of interest" description="Disordered" evidence="1">
    <location>
        <begin position="1935"/>
        <end position="1993"/>
    </location>
</feature>
<feature type="compositionally biased region" description="Polar residues" evidence="1">
    <location>
        <begin position="1181"/>
        <end position="1195"/>
    </location>
</feature>
<feature type="compositionally biased region" description="Polar residues" evidence="1">
    <location>
        <begin position="2508"/>
        <end position="2537"/>
    </location>
</feature>
<keyword evidence="2" id="KW-0472">Membrane</keyword>
<organism evidence="3">
    <name type="scientific">Chloromonas perforata</name>
    <dbReference type="NCBI Taxonomy" id="51730"/>
    <lineage>
        <taxon>Eukaryota</taxon>
        <taxon>Viridiplantae</taxon>
        <taxon>Chlorophyta</taxon>
        <taxon>core chlorophytes</taxon>
        <taxon>Chlorophyceae</taxon>
        <taxon>CS clade</taxon>
        <taxon>Chlamydomonadales</taxon>
        <taxon>Chlamydomonadaceae</taxon>
        <taxon>Chloromonadinia</taxon>
        <taxon>Chloromonas</taxon>
    </lineage>
</organism>
<feature type="transmembrane region" description="Helical" evidence="2">
    <location>
        <begin position="323"/>
        <end position="351"/>
    </location>
</feature>
<feature type="transmembrane region" description="Helical" evidence="2">
    <location>
        <begin position="175"/>
        <end position="194"/>
    </location>
</feature>
<keyword evidence="2" id="KW-0812">Transmembrane</keyword>
<evidence type="ECO:0000256" key="2">
    <source>
        <dbReference type="SAM" id="Phobius"/>
    </source>
</evidence>
<feature type="transmembrane region" description="Helical" evidence="2">
    <location>
        <begin position="255"/>
        <end position="274"/>
    </location>
</feature>
<feature type="region of interest" description="Disordered" evidence="1">
    <location>
        <begin position="2500"/>
        <end position="2548"/>
    </location>
</feature>
<feature type="transmembrane region" description="Helical" evidence="2">
    <location>
        <begin position="148"/>
        <end position="169"/>
    </location>
</feature>
<name>A0A0S2LP36_9CHLO</name>
<feature type="region of interest" description="Disordered" evidence="1">
    <location>
        <begin position="1181"/>
        <end position="1211"/>
    </location>
</feature>
<feature type="transmembrane region" description="Helical" evidence="2">
    <location>
        <begin position="372"/>
        <end position="396"/>
    </location>
</feature>
<feature type="region of interest" description="Disordered" evidence="1">
    <location>
        <begin position="2642"/>
        <end position="2667"/>
    </location>
</feature>
<feature type="compositionally biased region" description="Basic and acidic residues" evidence="1">
    <location>
        <begin position="1196"/>
        <end position="1209"/>
    </location>
</feature>
<gene>
    <name evidence="3" type="primary">ycf1</name>
</gene>
<feature type="compositionally biased region" description="Basic residues" evidence="1">
    <location>
        <begin position="1974"/>
        <end position="1993"/>
    </location>
</feature>
<reference evidence="3" key="1">
    <citation type="journal article" date="2015" name="BMC Evol. Biol.">
        <title>Chloroplast phylogenomic analysis of chlorophyte green algae identifies a novel lineage sister to the Sphaeropleales (Chlorophyceae).</title>
        <authorList>
            <person name="Lemieux C."/>
            <person name="Vincent A.T."/>
            <person name="Labarre A."/>
            <person name="Otis C."/>
            <person name="Turmel M."/>
        </authorList>
    </citation>
    <scope>NUCLEOTIDE SEQUENCE</scope>
</reference>
<keyword evidence="3" id="KW-0150">Chloroplast</keyword>
<dbReference type="EMBL" id="KT625416">
    <property type="protein sequence ID" value="ALO63165.1"/>
    <property type="molecule type" value="Genomic_DNA"/>
</dbReference>
<accession>A0A0S2LP36</accession>
<keyword evidence="2" id="KW-1133">Transmembrane helix</keyword>
<evidence type="ECO:0000313" key="3">
    <source>
        <dbReference type="EMBL" id="ALO63165.1"/>
    </source>
</evidence>
<sequence>MISILSLITSIKDYLEVVHKFIEYDSVNINYTELGSILTFFLISIKNCMFDFFSFSWLLKENFWSLPIIIPEISSAMISEISVLDGYFHNAFNFLDTPVSYGMPIQNGFISCLEKLTIGLINSFFLFLPTSTAHIITLRRFVMQGLDAGYISGLGTIAGNIFWLASVILGCRFFVIPWLSLDIFRYVLGFILLVKYMWDTYNERKTVPTLGVSSKAEDAFSSSSFTSPKGPFSFLRIFFASGQTGESGDTTKRKIFLLNFLLALTEQTSIYPFISNISINPEISILETFSLPFPSEGAAKTVTDSLSGPLLGGQLNVDSSSGILFISIHLAYLLGIGLGSLSLLHLSCWFWENPAFKLYMWVISSFKISTSFYYKLLNFSFLYLTMLSAICSIPYYGLDYTITNPLGYVNDDRIIQDKVVLETSFLGTKASDRNTRRNRGRHGRRERWKRRIRKYRTFDASLYDQGIYDLFTIEDLNYGFDRFWLRRKLRNHRVRFRFFPGPWMRSFKKQLAKPRLESYTGPRVEFFRILFEQVYHPSFHSYTNNSNKNLVSLSNSPGVSISNPEEKSAFLKKTNSLKTKGSHSLNYSLYSNNEPFFKKGFVVNEQGVSSPEDGMGNEVTQPNIKPLFSSLLEEKESDRTKKSTLRKFIRKFDNRVKTLKTSISNPESSFAFASDFASVIPKNESSRWSGSANDVQLKGKTQLIIENKKPIYSKQWKNFAQREGFVVFRSSSRSGERSKNKNLFGFLPSGRGLSRNDESAKSIGRKESLVDIPTAYLLKVIQQPKLNNFYLTALTSKKEKKTISILDYLDEQEIKLVQGSQTGNKQDNATLNLLEEKTLKKQRKTLLSPKKDLQILHYRSLLTKSSNSPFGDILPFDSNLSSKSSGQGGGFRGFFPPKTKINSNINQQNKIGESLMLLHPLKFYLQKEAGFKRKLRYYTPSIYRKFSVENNAPYFRVMMKRYFYNYKPSLRWERTMKTASLRKARRKTTRIPRKLQLNANLTAGVGVSSGVSAVVSPSSFVVQNKQISNQLKEPNQYLPIQLEKKGGAKSTYNYSVVSKRANRYRYQIYKDVLQHWYYSPFNRILLKLDVDSFIRRQPNAHFLTSKEENLLHLRRFLLSEHYNTLRWYTNMEHYRSMKTQLNGGTKSFASRSYNQQFSGTFKKIRHLFAITPSITNVVSPPLQSSLTNSSAPSTGDKSRGKEQPRKEEGLLQPNVLKFDQPLYNEYSNNSRNPLLNPLIIHEELLPDFEIPLKKEGQQGVAESFTTGVVPQSSNDLVSQSQNIIREYLIQTRSVREDYIKQLLSENNYAELTKFIYKGQKIRGDEPVTNQKLLNNQEKNYLLTLKENNEIMENPASAKDGISNNLSSNNPSSSFKENFYLTYLKKWKRHVNDQESLKNYLTRRLDKREKRKQRKEKQLLTKLQRLENWFALNNVSGSLTAGVGSYHPKGETSFTTVTKPLKSENIQGKKSINEKEIVGNSPLKITKENDGNCLVPPDFSSASFTTRSDDILTSGLQKSILEGMFILKNNEKNGVSASINNKDCSLPSFSAVKEVLNKETSLLPAFGKGNHANEKNLWWEKVLLLSKIKEKERISNPANNVLSKNNYSFVSLQDITLRFNDLKYAQNLKISNNLKTSIQATRKFIQTRLPPKLQTKPSLFLLRSPEYSQVIKEGEQQSSKLPSLKQKKNTQIRNKKIQLYNSFKNKVLTFSNICLRSAKTAQNTYFKIQNSVSSSSPLWVGSVNPLSLAKAIKPIKRKSLKDWRKKERVLGKQKRSRKEFKLLNKKTESISTYLDRNELELALQTPDRKKRDLLIVSDILPSSPVYSGANQEEVVSLSLSPSVGLPGKDQQKVVKEQMNLPVTFKRKRSPQRRSRVRRNRGVFKKRTLSDLLRKDFVLFYNEKNPILKSQYYEKFNENLYGKSNFNLNSDFKTSSSSLEEKTKGTSRLSPLLSPLGQEEQSRSQLGISEAETSLKQRKSKQRKERYWKQKRSKYAQKRRKYRKRRRYTIVKIRTLNKQFKRIKNQIEIQNWWWKQFIPSIQASNEALWQIEKDKLIQQKLSQLSTSEILERDSLNSSNFNILQIGTKDFKPLALPYAIRLNKEITLGLPNNTLLFSDSNKNMSSNSVTPKSTGSLIENPTTIENGVVDTSSVGPKEEKINQKFQVVNKLYESLFINNNNSSTSFSTLATVPSSNNITTPVDVKENLLSPFTEFLVPNTNLPFYAGWDESLRKLIVTNRMLSRKEAGFILPPSTSAPLSLDGAPSPHHRETKTREEFTLAPLQGMNAATTLYWQIPFTTYDPDQFFALGMDGFSPIGWRKFLFRHSILKTWLVNKENQQVGEYSKALGVVSPYPPDGLLPPVIKGESPLSLPPSKIKTPTLIVKTRSNILKDFSSLALSGQQGTSISLFKKAGGETRGAVSTANQYEQKKSSFAVSRRLKKRYRRVKKHPRTPVWFPSGPLLNQVLPVHYIYVFYKRARLPRDRYLKRRLINVKDFTSRFGYPTGGKGATSRNPGDTQSLPVGSQNKGQNKNLSSSPGSRWSDPAFGNEGQNENQMIQAVPNLLNYDFTLRKRLKPKRKYHLKRDYYASNVVIPRRFKFMSIYSSAPGDSSRGGSNATNIKKWRPLSSLKIHKPISEVVKEQQLLRRSAQQKQRSSKQQQPSMRVKQLRRRVQRQILRSVWRYRPRAGGFVWPGDYLKLELVKAPKLQSSSLATSKSSKESASAVEALTKNTQTNLTQGIPPLVKNERDTIKKQSGKRKKKRTLVEWQIQPKKYLYEKHNIKVLKKKLSQSQRSFGSNTTTLNVLRNSIT</sequence>
<keyword evidence="3" id="KW-0934">Plastid</keyword>
<protein>
    <submittedName>
        <fullName evidence="3">Hypothetical chloroplast RF1</fullName>
    </submittedName>
</protein>
<feature type="compositionally biased region" description="Polar residues" evidence="1">
    <location>
        <begin position="1961"/>
        <end position="1972"/>
    </location>
</feature>
<geneLocation type="chloroplast" evidence="3"/>
<proteinExistence type="predicted"/>
<evidence type="ECO:0000256" key="1">
    <source>
        <dbReference type="SAM" id="MobiDB-lite"/>
    </source>
</evidence>